<evidence type="ECO:0000313" key="7">
    <source>
        <dbReference type="Proteomes" id="UP000655868"/>
    </source>
</evidence>
<keyword evidence="1 4" id="KW-0732">Signal</keyword>
<feature type="chain" id="PRO_5038362520" description="Low molecular weight antigen MTB12-like C-terminal domain-containing protein" evidence="4">
    <location>
        <begin position="22"/>
        <end position="168"/>
    </location>
</feature>
<dbReference type="AlphaFoldDB" id="A0A934NLY1"/>
<accession>A0A934NLY1</accession>
<dbReference type="Pfam" id="PF26580">
    <property type="entry name" value="Mtb12_C"/>
    <property type="match status" value="1"/>
</dbReference>
<evidence type="ECO:0000256" key="2">
    <source>
        <dbReference type="ARBA" id="ARBA00093774"/>
    </source>
</evidence>
<proteinExistence type="inferred from homology"/>
<organism evidence="6 7">
    <name type="scientific">Antrihabitans stalagmiti</name>
    <dbReference type="NCBI Taxonomy" id="2799499"/>
    <lineage>
        <taxon>Bacteria</taxon>
        <taxon>Bacillati</taxon>
        <taxon>Actinomycetota</taxon>
        <taxon>Actinomycetes</taxon>
        <taxon>Mycobacteriales</taxon>
        <taxon>Nocardiaceae</taxon>
        <taxon>Antrihabitans</taxon>
    </lineage>
</organism>
<feature type="domain" description="Low molecular weight antigen MTB12-like C-terminal" evidence="5">
    <location>
        <begin position="60"/>
        <end position="168"/>
    </location>
</feature>
<protein>
    <recommendedName>
        <fullName evidence="5">Low molecular weight antigen MTB12-like C-terminal domain-containing protein</fullName>
    </recommendedName>
</protein>
<feature type="region of interest" description="Disordered" evidence="3">
    <location>
        <begin position="28"/>
        <end position="62"/>
    </location>
</feature>
<sequence>MIHRKCVSSVGALLVAVAVVACGSDDANTPAVGQPSSQPTTTAPEPSAVPTTTQVPDVAPPTPDLLQDSLVRLVDPAIPAQNKAGLVVDGQTRVEALAALTTGLDNYGRITFVVSGVDVAGTSATAKVDVTGPHGTIPINMTWDKVGEAWQLSSASTCNLLAMGRVQC</sequence>
<feature type="signal peptide" evidence="4">
    <location>
        <begin position="1"/>
        <end position="21"/>
    </location>
</feature>
<name>A0A934NLY1_9NOCA</name>
<dbReference type="Proteomes" id="UP000655868">
    <property type="component" value="Unassembled WGS sequence"/>
</dbReference>
<comment type="similarity">
    <text evidence="2">Belongs to the MTB12 family.</text>
</comment>
<evidence type="ECO:0000256" key="4">
    <source>
        <dbReference type="SAM" id="SignalP"/>
    </source>
</evidence>
<evidence type="ECO:0000256" key="3">
    <source>
        <dbReference type="SAM" id="MobiDB-lite"/>
    </source>
</evidence>
<gene>
    <name evidence="6" type="ORF">JGU71_01840</name>
</gene>
<evidence type="ECO:0000256" key="1">
    <source>
        <dbReference type="ARBA" id="ARBA00022729"/>
    </source>
</evidence>
<dbReference type="PROSITE" id="PS51257">
    <property type="entry name" value="PROKAR_LIPOPROTEIN"/>
    <property type="match status" value="1"/>
</dbReference>
<evidence type="ECO:0000313" key="6">
    <source>
        <dbReference type="EMBL" id="MBJ8337617.1"/>
    </source>
</evidence>
<comment type="caution">
    <text evidence="6">The sequence shown here is derived from an EMBL/GenBank/DDBJ whole genome shotgun (WGS) entry which is preliminary data.</text>
</comment>
<dbReference type="RefSeq" id="WP_199701389.1">
    <property type="nucleotide sequence ID" value="NZ_JAEMNV010000001.1"/>
</dbReference>
<reference evidence="6" key="1">
    <citation type="submission" date="2020-12" db="EMBL/GenBank/DDBJ databases">
        <title>Antrihabitans popcorni sp. nov. and Antrihabitans auranticaus sp. nov., isolated from a larva cave.</title>
        <authorList>
            <person name="Lee S.D."/>
            <person name="Kim I.S."/>
        </authorList>
    </citation>
    <scope>NUCLEOTIDE SEQUENCE</scope>
    <source>
        <strain evidence="6">YC3-6</strain>
    </source>
</reference>
<dbReference type="InterPro" id="IPR058644">
    <property type="entry name" value="Mtb12-like_C"/>
</dbReference>
<feature type="compositionally biased region" description="Polar residues" evidence="3">
    <location>
        <begin position="34"/>
        <end position="55"/>
    </location>
</feature>
<dbReference type="EMBL" id="JAEMNV010000001">
    <property type="protein sequence ID" value="MBJ8337617.1"/>
    <property type="molecule type" value="Genomic_DNA"/>
</dbReference>
<evidence type="ECO:0000259" key="5">
    <source>
        <dbReference type="Pfam" id="PF26580"/>
    </source>
</evidence>
<keyword evidence="7" id="KW-1185">Reference proteome</keyword>